<comment type="subcellular location">
    <subcellularLocation>
        <location evidence="1">Cell membrane</location>
        <topology evidence="1">Multi-pass membrane protein</topology>
    </subcellularLocation>
</comment>
<dbReference type="InterPro" id="IPR051676">
    <property type="entry name" value="UPF0053_domain"/>
</dbReference>
<evidence type="ECO:0000256" key="3">
    <source>
        <dbReference type="ARBA" id="ARBA00022692"/>
    </source>
</evidence>
<evidence type="ECO:0000256" key="7">
    <source>
        <dbReference type="ARBA" id="ARBA00023136"/>
    </source>
</evidence>
<dbReference type="InterPro" id="IPR000644">
    <property type="entry name" value="CBS_dom"/>
</dbReference>
<proteinExistence type="predicted"/>
<name>A0A2R5FDQ3_9PROT</name>
<dbReference type="CDD" id="cd04590">
    <property type="entry name" value="CBS_pair_CorC_HlyC_assoc"/>
    <property type="match status" value="1"/>
</dbReference>
<dbReference type="Pfam" id="PF00571">
    <property type="entry name" value="CBS"/>
    <property type="match status" value="2"/>
</dbReference>
<dbReference type="Gene3D" id="3.30.465.10">
    <property type="match status" value="1"/>
</dbReference>
<dbReference type="EMBL" id="BDOQ01000009">
    <property type="protein sequence ID" value="GBG14741.1"/>
    <property type="molecule type" value="Genomic_DNA"/>
</dbReference>
<feature type="transmembrane region" description="Helical" evidence="10">
    <location>
        <begin position="59"/>
        <end position="79"/>
    </location>
</feature>
<keyword evidence="7 9" id="KW-0472">Membrane</keyword>
<dbReference type="RefSeq" id="WP_109015917.1">
    <property type="nucleotide sequence ID" value="NZ_BDOQ01000009.1"/>
</dbReference>
<dbReference type="AlphaFoldDB" id="A0A2R5FDQ3"/>
<evidence type="ECO:0000313" key="13">
    <source>
        <dbReference type="EMBL" id="GBG14741.1"/>
    </source>
</evidence>
<dbReference type="Proteomes" id="UP000245081">
    <property type="component" value="Unassembled WGS sequence"/>
</dbReference>
<evidence type="ECO:0000256" key="2">
    <source>
        <dbReference type="ARBA" id="ARBA00022475"/>
    </source>
</evidence>
<evidence type="ECO:0000256" key="5">
    <source>
        <dbReference type="ARBA" id="ARBA00022989"/>
    </source>
</evidence>
<dbReference type="InterPro" id="IPR005170">
    <property type="entry name" value="Transptr-assoc_dom"/>
</dbReference>
<keyword evidence="3 9" id="KW-0812">Transmembrane</keyword>
<dbReference type="SMART" id="SM01091">
    <property type="entry name" value="CorC_HlyC"/>
    <property type="match status" value="1"/>
</dbReference>
<feature type="transmembrane region" description="Helical" evidence="10">
    <location>
        <begin position="105"/>
        <end position="125"/>
    </location>
</feature>
<dbReference type="PROSITE" id="PS51846">
    <property type="entry name" value="CNNM"/>
    <property type="match status" value="1"/>
</dbReference>
<dbReference type="PROSITE" id="PS51371">
    <property type="entry name" value="CBS"/>
    <property type="match status" value="1"/>
</dbReference>
<dbReference type="PANTHER" id="PTHR43099">
    <property type="entry name" value="UPF0053 PROTEIN YRKA"/>
    <property type="match status" value="1"/>
</dbReference>
<dbReference type="SUPFAM" id="SSF56176">
    <property type="entry name" value="FAD-binding/transporter-associated domain-like"/>
    <property type="match status" value="1"/>
</dbReference>
<dbReference type="Gene3D" id="3.10.580.10">
    <property type="entry name" value="CBS-domain"/>
    <property type="match status" value="1"/>
</dbReference>
<dbReference type="InterPro" id="IPR046342">
    <property type="entry name" value="CBS_dom_sf"/>
</dbReference>
<evidence type="ECO:0000256" key="9">
    <source>
        <dbReference type="PROSITE-ProRule" id="PRU01193"/>
    </source>
</evidence>
<feature type="transmembrane region" description="Helical" evidence="10">
    <location>
        <begin position="137"/>
        <end position="157"/>
    </location>
</feature>
<evidence type="ECO:0000313" key="14">
    <source>
        <dbReference type="Proteomes" id="UP000245081"/>
    </source>
</evidence>
<evidence type="ECO:0000256" key="6">
    <source>
        <dbReference type="ARBA" id="ARBA00023122"/>
    </source>
</evidence>
<dbReference type="Pfam" id="PF03471">
    <property type="entry name" value="CorC_HlyC"/>
    <property type="match status" value="1"/>
</dbReference>
<feature type="domain" description="CNNM transmembrane" evidence="12">
    <location>
        <begin position="1"/>
        <end position="204"/>
    </location>
</feature>
<evidence type="ECO:0000259" key="12">
    <source>
        <dbReference type="PROSITE" id="PS51846"/>
    </source>
</evidence>
<evidence type="ECO:0000256" key="1">
    <source>
        <dbReference type="ARBA" id="ARBA00004651"/>
    </source>
</evidence>
<dbReference type="GO" id="GO:0005886">
    <property type="term" value="C:plasma membrane"/>
    <property type="evidence" value="ECO:0007669"/>
    <property type="project" value="UniProtKB-SubCell"/>
</dbReference>
<comment type="caution">
    <text evidence="13">The sequence shown here is derived from an EMBL/GenBank/DDBJ whole genome shotgun (WGS) entry which is preliminary data.</text>
</comment>
<keyword evidence="6 8" id="KW-0129">CBS domain</keyword>
<feature type="transmembrane region" description="Helical" evidence="10">
    <location>
        <begin position="6"/>
        <end position="29"/>
    </location>
</feature>
<keyword evidence="5 9" id="KW-1133">Transmembrane helix</keyword>
<accession>A0A2R5FDQ3</accession>
<organism evidence="13 14">
    <name type="scientific">Novimethylophilus kurashikiensis</name>
    <dbReference type="NCBI Taxonomy" id="1825523"/>
    <lineage>
        <taxon>Bacteria</taxon>
        <taxon>Pseudomonadati</taxon>
        <taxon>Pseudomonadota</taxon>
        <taxon>Betaproteobacteria</taxon>
        <taxon>Nitrosomonadales</taxon>
        <taxon>Methylophilaceae</taxon>
        <taxon>Novimethylophilus</taxon>
    </lineage>
</organism>
<dbReference type="SUPFAM" id="SSF54631">
    <property type="entry name" value="CBS-domain pair"/>
    <property type="match status" value="1"/>
</dbReference>
<evidence type="ECO:0000256" key="10">
    <source>
        <dbReference type="SAM" id="Phobius"/>
    </source>
</evidence>
<sequence length="441" mass="49242">MGHQLLLIVVAFLLVVLNGFFVAAEFGLVKLRQTRVRAIARLYGLRGRILEKVHGQMDAYLSACQLGITLASLGLGWIGEPAFAKLLEPLLTWGGIDSPRLVEGIAFSAAFFTISFLHIVVGELAPKSMAIRKTERIALWTSVPLYGFYWLMYPAIWTLNVSANAVLKLVGLSPEHNHETRYSTEELKLILKGNVTAGKFTRGEWNILAHTLDFGELEVTDLMRPFNEVIALSAANTIEQNLDLIGQHRYSRYPYLDESGEVMGIIHLKDLFLTLHRDGRLGDLAELVRPVQHIQPEMPAMELFRRFRKGAPHFAVIGLKGEPPMGFITLDNLLGALVGEIRDEFRQSYNDWAMLDDGSLMGKGSLPIFTLERALGIELESDEADSVGGLVMEKLGALPQEGDRIEFEQFDVVIKKMIGPRIVLLRVYPKVADQQVHTANQ</sequence>
<keyword evidence="2" id="KW-1003">Cell membrane</keyword>
<dbReference type="OrthoDB" id="9798188at2"/>
<dbReference type="InterPro" id="IPR016169">
    <property type="entry name" value="FAD-bd_PCMH_sub2"/>
</dbReference>
<dbReference type="PANTHER" id="PTHR43099:SF5">
    <property type="entry name" value="HLYC_CORC FAMILY TRANSPORTER"/>
    <property type="match status" value="1"/>
</dbReference>
<dbReference type="InterPro" id="IPR002550">
    <property type="entry name" value="CNNM"/>
</dbReference>
<dbReference type="InterPro" id="IPR044751">
    <property type="entry name" value="Ion_transp-like_CBS"/>
</dbReference>
<gene>
    <name evidence="13" type="ORF">NMK_2342</name>
</gene>
<reference evidence="13 14" key="1">
    <citation type="journal article" date="2018" name="Environ. Microbiol.">
        <title>Isolation and genomic characterization of Novimethylophilus kurashikiensis gen. nov. sp. nov., a new lanthanide-dependent methylotrophic species of Methylophilaceae.</title>
        <authorList>
            <person name="Lv H."/>
            <person name="Sahin N."/>
            <person name="Tani A."/>
        </authorList>
    </citation>
    <scope>NUCLEOTIDE SEQUENCE [LARGE SCALE GENOMIC DNA]</scope>
    <source>
        <strain evidence="13 14">La2-4</strain>
    </source>
</reference>
<feature type="domain" description="CBS" evidence="11">
    <location>
        <begin position="223"/>
        <end position="284"/>
    </location>
</feature>
<keyword evidence="14" id="KW-1185">Reference proteome</keyword>
<dbReference type="GO" id="GO:0050660">
    <property type="term" value="F:flavin adenine dinucleotide binding"/>
    <property type="evidence" value="ECO:0007669"/>
    <property type="project" value="InterPro"/>
</dbReference>
<protein>
    <submittedName>
        <fullName evidence="13">Magnesium and cobalt efflux protein CorC</fullName>
    </submittedName>
</protein>
<evidence type="ECO:0000256" key="4">
    <source>
        <dbReference type="ARBA" id="ARBA00022737"/>
    </source>
</evidence>
<dbReference type="Pfam" id="PF01595">
    <property type="entry name" value="CNNM"/>
    <property type="match status" value="1"/>
</dbReference>
<evidence type="ECO:0000256" key="8">
    <source>
        <dbReference type="PROSITE-ProRule" id="PRU00703"/>
    </source>
</evidence>
<keyword evidence="4" id="KW-0677">Repeat</keyword>
<evidence type="ECO:0000259" key="11">
    <source>
        <dbReference type="PROSITE" id="PS51371"/>
    </source>
</evidence>
<dbReference type="InterPro" id="IPR036318">
    <property type="entry name" value="FAD-bd_PCMH-like_sf"/>
</dbReference>